<dbReference type="RefSeq" id="WP_060591978.1">
    <property type="nucleotide sequence ID" value="NZ_CP031418.1"/>
</dbReference>
<dbReference type="SMR" id="A0A0H5NMS6"/>
<dbReference type="GO" id="GO:0005524">
    <property type="term" value="F:ATP binding"/>
    <property type="evidence" value="ECO:0007669"/>
    <property type="project" value="UniProtKB-KW"/>
</dbReference>
<dbReference type="Gene3D" id="3.30.70.890">
    <property type="entry name" value="GHMP kinase, C-terminal domain"/>
    <property type="match status" value="1"/>
</dbReference>
<dbReference type="GO" id="GO:0019287">
    <property type="term" value="P:isopentenyl diphosphate biosynthetic process, mevalonate pathway"/>
    <property type="evidence" value="ECO:0007669"/>
    <property type="project" value="UniProtKB-UniPathway"/>
</dbReference>
<dbReference type="GO" id="GO:0004631">
    <property type="term" value="F:phosphomevalonate kinase activity"/>
    <property type="evidence" value="ECO:0007669"/>
    <property type="project" value="UniProtKB-EC"/>
</dbReference>
<evidence type="ECO:0000313" key="9">
    <source>
        <dbReference type="EMBL" id="CRY76507.1"/>
    </source>
</evidence>
<dbReference type="Gene3D" id="3.30.230.10">
    <property type="match status" value="1"/>
</dbReference>
<name>A0A0H5NMS6_NOCFR</name>
<evidence type="ECO:0000313" key="10">
    <source>
        <dbReference type="Proteomes" id="UP000057820"/>
    </source>
</evidence>
<evidence type="ECO:0000259" key="8">
    <source>
        <dbReference type="Pfam" id="PF08544"/>
    </source>
</evidence>
<dbReference type="InterPro" id="IPR014721">
    <property type="entry name" value="Ribsml_uS5_D2-typ_fold_subgr"/>
</dbReference>
<accession>A0A0H5NMS6</accession>
<evidence type="ECO:0000256" key="5">
    <source>
        <dbReference type="ARBA" id="ARBA00022777"/>
    </source>
</evidence>
<proteinExistence type="predicted"/>
<dbReference type="InterPro" id="IPR006204">
    <property type="entry name" value="GHMP_kinase_N_dom"/>
</dbReference>
<feature type="domain" description="GHMP kinase C-terminal" evidence="8">
    <location>
        <begin position="288"/>
        <end position="349"/>
    </location>
</feature>
<dbReference type="SUPFAM" id="SSF54211">
    <property type="entry name" value="Ribosomal protein S5 domain 2-like"/>
    <property type="match status" value="1"/>
</dbReference>
<dbReference type="PANTHER" id="PTHR31814">
    <property type="match status" value="1"/>
</dbReference>
<dbReference type="InterPro" id="IPR036554">
    <property type="entry name" value="GHMP_kinase_C_sf"/>
</dbReference>
<protein>
    <recommendedName>
        <fullName evidence="2">phosphomevalonate kinase</fullName>
        <ecNumber evidence="2">2.7.4.2</ecNumber>
    </recommendedName>
</protein>
<dbReference type="InterPro" id="IPR020568">
    <property type="entry name" value="Ribosomal_Su5_D2-typ_SF"/>
</dbReference>
<dbReference type="InterPro" id="IPR035102">
    <property type="entry name" value="Phosphomevalonate_kinase"/>
</dbReference>
<reference evidence="10" key="1">
    <citation type="submission" date="2015-03" db="EMBL/GenBank/DDBJ databases">
        <authorList>
            <consortium name="Pathogen Informatics"/>
        </authorList>
    </citation>
    <scope>NUCLEOTIDE SEQUENCE [LARGE SCALE GENOMIC DNA]</scope>
    <source>
        <strain evidence="10">NCTC11134</strain>
    </source>
</reference>
<feature type="domain" description="GHMP kinase N-terminal" evidence="7">
    <location>
        <begin position="97"/>
        <end position="177"/>
    </location>
</feature>
<evidence type="ECO:0000256" key="3">
    <source>
        <dbReference type="ARBA" id="ARBA00022679"/>
    </source>
</evidence>
<keyword evidence="6" id="KW-0067">ATP-binding</keyword>
<evidence type="ECO:0000256" key="4">
    <source>
        <dbReference type="ARBA" id="ARBA00022741"/>
    </source>
</evidence>
<organism evidence="9 10">
    <name type="scientific">Nocardia farcinica</name>
    <dbReference type="NCBI Taxonomy" id="37329"/>
    <lineage>
        <taxon>Bacteria</taxon>
        <taxon>Bacillati</taxon>
        <taxon>Actinomycetota</taxon>
        <taxon>Actinomycetes</taxon>
        <taxon>Mycobacteriales</taxon>
        <taxon>Nocardiaceae</taxon>
        <taxon>Nocardia</taxon>
    </lineage>
</organism>
<evidence type="ECO:0000256" key="2">
    <source>
        <dbReference type="ARBA" id="ARBA00012958"/>
    </source>
</evidence>
<dbReference type="UniPathway" id="UPA00057">
    <property type="reaction ID" value="UER00099"/>
</dbReference>
<dbReference type="SUPFAM" id="SSF55060">
    <property type="entry name" value="GHMP Kinase, C-terminal domain"/>
    <property type="match status" value="1"/>
</dbReference>
<keyword evidence="3" id="KW-0808">Transferase</keyword>
<dbReference type="EMBL" id="LN868938">
    <property type="protein sequence ID" value="CRY76507.1"/>
    <property type="molecule type" value="Genomic_DNA"/>
</dbReference>
<dbReference type="Pfam" id="PF00288">
    <property type="entry name" value="GHMP_kinases_N"/>
    <property type="match status" value="1"/>
</dbReference>
<evidence type="ECO:0000259" key="7">
    <source>
        <dbReference type="Pfam" id="PF00288"/>
    </source>
</evidence>
<dbReference type="EC" id="2.7.4.2" evidence="2"/>
<evidence type="ECO:0000256" key="1">
    <source>
        <dbReference type="ARBA" id="ARBA00005017"/>
    </source>
</evidence>
<dbReference type="InterPro" id="IPR013750">
    <property type="entry name" value="GHMP_kinase_C_dom"/>
</dbReference>
<keyword evidence="4" id="KW-0547">Nucleotide-binding</keyword>
<sequence length="368" mass="38508">MISERAPGKLFVAGEYAVVDPGRHAILTAVDRYATATVRASHTDAAVTLCTDLGQGVQLACRRAGTGLVPANGRARPPAELAYVFAAAAVVERLLIERGHPVLPCRVAVTADLADRSGRKFGLGASAAVTAATVAALGRFHRLGLSRMDRYRLAMLATLSVDPAASGGDVAASTWGGWLVYGSPDRRWVSETLATRSVTELLSRPWPGLSVHRLPPPARSALRVGWTGTPVATPGLVRSVRRGRDRRAGDYRAFVAATEECVRALARALEADEPGAVHAGILRARELLVHLDSVARAGIMTPRLRALCAAGDAVGAAAKPSGAGGGDCGIAFLDPADTAALAELADRWRAAGIEPLTVRPHPRQEADT</sequence>
<dbReference type="InterPro" id="IPR005917">
    <property type="entry name" value="Pmev_kinase_bact"/>
</dbReference>
<evidence type="ECO:0000256" key="6">
    <source>
        <dbReference type="ARBA" id="ARBA00022840"/>
    </source>
</evidence>
<dbReference type="PANTHER" id="PTHR31814:SF2">
    <property type="entry name" value="PHOSPHOMEVALONATE KINASE"/>
    <property type="match status" value="1"/>
</dbReference>
<dbReference type="Proteomes" id="UP000057820">
    <property type="component" value="Chromosome 1"/>
</dbReference>
<gene>
    <name evidence="9" type="ORF">ERS450000_01889</name>
</gene>
<dbReference type="Pfam" id="PF08544">
    <property type="entry name" value="GHMP_kinases_C"/>
    <property type="match status" value="1"/>
</dbReference>
<dbReference type="PRINTS" id="PR00959">
    <property type="entry name" value="MEVGALKINASE"/>
</dbReference>
<keyword evidence="5 9" id="KW-0418">Kinase</keyword>
<dbReference type="NCBIfam" id="TIGR01220">
    <property type="entry name" value="Pmev_kin_Gr_pos"/>
    <property type="match status" value="1"/>
</dbReference>
<dbReference type="KEGG" id="nfr:ERS450000_01889"/>
<dbReference type="AlphaFoldDB" id="A0A0H5NMS6"/>
<comment type="pathway">
    <text evidence="1">Isoprenoid biosynthesis; isopentenyl diphosphate biosynthesis via mevalonate pathway; isopentenyl diphosphate from (R)-mevalonate: step 2/3.</text>
</comment>